<name>A0A5N5TJW9_9CRUS</name>
<dbReference type="GO" id="GO:0051306">
    <property type="term" value="P:mitotic sister chromatid separation"/>
    <property type="evidence" value="ECO:0007669"/>
    <property type="project" value="TreeGrafter"/>
</dbReference>
<dbReference type="InterPro" id="IPR031739">
    <property type="entry name" value="Ncaph2"/>
</dbReference>
<sequence>MPHQPSQDLEARFSVFLNPIRDLTKNWEVDIAKLSEIQITFDGGVTVMNFAEAAMLIQGSATVYSKKAM</sequence>
<evidence type="ECO:0000313" key="3">
    <source>
        <dbReference type="Proteomes" id="UP000326759"/>
    </source>
</evidence>
<proteinExistence type="predicted"/>
<protein>
    <submittedName>
        <fullName evidence="2">Condensin-2 complex subunit H2</fullName>
    </submittedName>
</protein>
<evidence type="ECO:0000313" key="2">
    <source>
        <dbReference type="EMBL" id="KAB7506460.1"/>
    </source>
</evidence>
<organism evidence="2 3">
    <name type="scientific">Armadillidium nasatum</name>
    <dbReference type="NCBI Taxonomy" id="96803"/>
    <lineage>
        <taxon>Eukaryota</taxon>
        <taxon>Metazoa</taxon>
        <taxon>Ecdysozoa</taxon>
        <taxon>Arthropoda</taxon>
        <taxon>Crustacea</taxon>
        <taxon>Multicrustacea</taxon>
        <taxon>Malacostraca</taxon>
        <taxon>Eumalacostraca</taxon>
        <taxon>Peracarida</taxon>
        <taxon>Isopoda</taxon>
        <taxon>Oniscidea</taxon>
        <taxon>Crinocheta</taxon>
        <taxon>Armadillidiidae</taxon>
        <taxon>Armadillidium</taxon>
    </lineage>
</organism>
<dbReference type="OrthoDB" id="10038475at2759"/>
<accession>A0A5N5TJW9</accession>
<dbReference type="GO" id="GO:0005634">
    <property type="term" value="C:nucleus"/>
    <property type="evidence" value="ECO:0007669"/>
    <property type="project" value="TreeGrafter"/>
</dbReference>
<dbReference type="PANTHER" id="PTHR14324:SF3">
    <property type="entry name" value="CONDENSIN-2 COMPLEX SUBUNIT H2"/>
    <property type="match status" value="1"/>
</dbReference>
<comment type="caution">
    <text evidence="2">The sequence shown here is derived from an EMBL/GenBank/DDBJ whole genome shotgun (WGS) entry which is preliminary data.</text>
</comment>
<dbReference type="Proteomes" id="UP000326759">
    <property type="component" value="Unassembled WGS sequence"/>
</dbReference>
<dbReference type="GO" id="GO:0000796">
    <property type="term" value="C:condensin complex"/>
    <property type="evidence" value="ECO:0007669"/>
    <property type="project" value="TreeGrafter"/>
</dbReference>
<keyword evidence="3" id="KW-1185">Reference proteome</keyword>
<reference evidence="2 3" key="1">
    <citation type="journal article" date="2019" name="PLoS Biol.">
        <title>Sex chromosomes control vertical transmission of feminizing Wolbachia symbionts in an isopod.</title>
        <authorList>
            <person name="Becking T."/>
            <person name="Chebbi M.A."/>
            <person name="Giraud I."/>
            <person name="Moumen B."/>
            <person name="Laverre T."/>
            <person name="Caubet Y."/>
            <person name="Peccoud J."/>
            <person name="Gilbert C."/>
            <person name="Cordaux R."/>
        </authorList>
    </citation>
    <scope>NUCLEOTIDE SEQUENCE [LARGE SCALE GENOMIC DNA]</scope>
    <source>
        <strain evidence="2">ANa2</strain>
        <tissue evidence="2">Whole body excluding digestive tract and cuticle</tissue>
    </source>
</reference>
<dbReference type="GO" id="GO:0003682">
    <property type="term" value="F:chromatin binding"/>
    <property type="evidence" value="ECO:0007669"/>
    <property type="project" value="TreeGrafter"/>
</dbReference>
<dbReference type="Pfam" id="PF06278">
    <property type="entry name" value="CNDH2_N"/>
    <property type="match status" value="1"/>
</dbReference>
<evidence type="ECO:0000259" key="1">
    <source>
        <dbReference type="Pfam" id="PF06278"/>
    </source>
</evidence>
<feature type="domain" description="Condensin II complex subunit H2 N-terminal" evidence="1">
    <location>
        <begin position="12"/>
        <end position="67"/>
    </location>
</feature>
<dbReference type="PANTHER" id="PTHR14324">
    <property type="entry name" value="CONDENSIN-2 COMPLEX SUBUNIT H2"/>
    <property type="match status" value="1"/>
</dbReference>
<dbReference type="InterPro" id="IPR009378">
    <property type="entry name" value="H2_N"/>
</dbReference>
<dbReference type="AlphaFoldDB" id="A0A5N5TJW9"/>
<dbReference type="EMBL" id="SEYY01000803">
    <property type="protein sequence ID" value="KAB7506460.1"/>
    <property type="molecule type" value="Genomic_DNA"/>
</dbReference>
<gene>
    <name evidence="2" type="primary">ncaph2</name>
    <name evidence="2" type="ORF">Anas_11017</name>
</gene>
<dbReference type="GO" id="GO:0010032">
    <property type="term" value="P:meiotic chromosome condensation"/>
    <property type="evidence" value="ECO:0007669"/>
    <property type="project" value="TreeGrafter"/>
</dbReference>